<accession>A0A5J9TFZ8</accession>
<evidence type="ECO:0000313" key="2">
    <source>
        <dbReference type="EMBL" id="TVU09938.1"/>
    </source>
</evidence>
<organism evidence="2 3">
    <name type="scientific">Eragrostis curvula</name>
    <name type="common">weeping love grass</name>
    <dbReference type="NCBI Taxonomy" id="38414"/>
    <lineage>
        <taxon>Eukaryota</taxon>
        <taxon>Viridiplantae</taxon>
        <taxon>Streptophyta</taxon>
        <taxon>Embryophyta</taxon>
        <taxon>Tracheophyta</taxon>
        <taxon>Spermatophyta</taxon>
        <taxon>Magnoliopsida</taxon>
        <taxon>Liliopsida</taxon>
        <taxon>Poales</taxon>
        <taxon>Poaceae</taxon>
        <taxon>PACMAD clade</taxon>
        <taxon>Chloridoideae</taxon>
        <taxon>Eragrostideae</taxon>
        <taxon>Eragrostidinae</taxon>
        <taxon>Eragrostis</taxon>
    </lineage>
</organism>
<gene>
    <name evidence="2" type="ORF">EJB05_43437</name>
</gene>
<feature type="transmembrane region" description="Helical" evidence="1">
    <location>
        <begin position="274"/>
        <end position="300"/>
    </location>
</feature>
<feature type="transmembrane region" description="Helical" evidence="1">
    <location>
        <begin position="150"/>
        <end position="177"/>
    </location>
</feature>
<dbReference type="OrthoDB" id="737323at2759"/>
<dbReference type="EMBL" id="RWGY01000039">
    <property type="protein sequence ID" value="TVU09938.1"/>
    <property type="molecule type" value="Genomic_DNA"/>
</dbReference>
<keyword evidence="1" id="KW-1133">Transmembrane helix</keyword>
<keyword evidence="3" id="KW-1185">Reference proteome</keyword>
<comment type="caution">
    <text evidence="2">The sequence shown here is derived from an EMBL/GenBank/DDBJ whole genome shotgun (WGS) entry which is preliminary data.</text>
</comment>
<feature type="transmembrane region" description="Helical" evidence="1">
    <location>
        <begin position="241"/>
        <end position="262"/>
    </location>
</feature>
<keyword evidence="1" id="KW-0812">Transmembrane</keyword>
<feature type="transmembrane region" description="Helical" evidence="1">
    <location>
        <begin position="102"/>
        <end position="129"/>
    </location>
</feature>
<protein>
    <recommendedName>
        <fullName evidence="4">Transmembrane protein</fullName>
    </recommendedName>
</protein>
<proteinExistence type="predicted"/>
<dbReference type="PANTHER" id="PTHR34483:SF5">
    <property type="entry name" value="TRANSMEMBRANE PROTEIN"/>
    <property type="match status" value="1"/>
</dbReference>
<evidence type="ECO:0000256" key="1">
    <source>
        <dbReference type="SAM" id="Phobius"/>
    </source>
</evidence>
<feature type="transmembrane region" description="Helical" evidence="1">
    <location>
        <begin position="183"/>
        <end position="216"/>
    </location>
</feature>
<dbReference type="PANTHER" id="PTHR34483">
    <property type="entry name" value="OS09G0129800 PROTEIN"/>
    <property type="match status" value="1"/>
</dbReference>
<keyword evidence="1" id="KW-0472">Membrane</keyword>
<dbReference type="AlphaFoldDB" id="A0A5J9TFZ8"/>
<feature type="non-terminal residue" evidence="2">
    <location>
        <position position="1"/>
    </location>
</feature>
<feature type="transmembrane region" description="Helical" evidence="1">
    <location>
        <begin position="24"/>
        <end position="42"/>
    </location>
</feature>
<dbReference type="Proteomes" id="UP000324897">
    <property type="component" value="Chromosome 3"/>
</dbReference>
<sequence>MASTPSCFNFLKEGALLPTRNRKLFAAVFVLAAASTSLLLLGNDLAVQPLADKLSLDATALNGTDPGVGATEHPVFFLGSPEFAHLIPEIQNDTRQLFLVGAAYSLLAVVVGSIVRIVLLFAAVATYSGELLHTFGLLLGRAKAGLKGPLVTLAFVYALEIAYAALVTALVALLVFLALNKHYYALLVAEAVVLLAACVFLVYFSFLCWLSVVVAVAEPGCRGAGAVGHAWRLMKGRKSRVVLFVAVIGAIAAVFSPVHALAKTCALSNVASGLLLGLVYSVLTAALELFAVCAMTAFYYECKGSTEASATDYVQVPDQEQVNA</sequence>
<evidence type="ECO:0000313" key="3">
    <source>
        <dbReference type="Proteomes" id="UP000324897"/>
    </source>
</evidence>
<dbReference type="Gramene" id="TVU09938">
    <property type="protein sequence ID" value="TVU09938"/>
    <property type="gene ID" value="EJB05_43437"/>
</dbReference>
<name>A0A5J9TFZ8_9POAL</name>
<reference evidence="2 3" key="1">
    <citation type="journal article" date="2019" name="Sci. Rep.">
        <title>A high-quality genome of Eragrostis curvula grass provides insights into Poaceae evolution and supports new strategies to enhance forage quality.</title>
        <authorList>
            <person name="Carballo J."/>
            <person name="Santos B.A.C.M."/>
            <person name="Zappacosta D."/>
            <person name="Garbus I."/>
            <person name="Selva J.P."/>
            <person name="Gallo C.A."/>
            <person name="Diaz A."/>
            <person name="Albertini E."/>
            <person name="Caccamo M."/>
            <person name="Echenique V."/>
        </authorList>
    </citation>
    <scope>NUCLEOTIDE SEQUENCE [LARGE SCALE GENOMIC DNA]</scope>
    <source>
        <strain evidence="3">cv. Victoria</strain>
        <tissue evidence="2">Leaf</tissue>
    </source>
</reference>
<evidence type="ECO:0008006" key="4">
    <source>
        <dbReference type="Google" id="ProtNLM"/>
    </source>
</evidence>